<comment type="cofactor">
    <cofactor evidence="1">
        <name>a divalent metal cation</name>
        <dbReference type="ChEBI" id="CHEBI:60240"/>
    </cofactor>
</comment>
<evidence type="ECO:0000259" key="3">
    <source>
        <dbReference type="Pfam" id="PF13359"/>
    </source>
</evidence>
<dbReference type="EnsemblMetazoa" id="G7092.1">
    <property type="protein sequence ID" value="G7092.1:cds"/>
    <property type="gene ID" value="G7092"/>
</dbReference>
<name>A0A8W8NWR8_MAGGI</name>
<protein>
    <recommendedName>
        <fullName evidence="3">DDE Tnp4 domain-containing protein</fullName>
    </recommendedName>
</protein>
<reference evidence="4" key="1">
    <citation type="submission" date="2022-08" db="UniProtKB">
        <authorList>
            <consortium name="EnsemblMetazoa"/>
        </authorList>
    </citation>
    <scope>IDENTIFICATION</scope>
    <source>
        <strain evidence="4">05x7-T-G4-1.051#20</strain>
    </source>
</reference>
<organism evidence="4 5">
    <name type="scientific">Magallana gigas</name>
    <name type="common">Pacific oyster</name>
    <name type="synonym">Crassostrea gigas</name>
    <dbReference type="NCBI Taxonomy" id="29159"/>
    <lineage>
        <taxon>Eukaryota</taxon>
        <taxon>Metazoa</taxon>
        <taxon>Spiralia</taxon>
        <taxon>Lophotrochozoa</taxon>
        <taxon>Mollusca</taxon>
        <taxon>Bivalvia</taxon>
        <taxon>Autobranchia</taxon>
        <taxon>Pteriomorphia</taxon>
        <taxon>Ostreida</taxon>
        <taxon>Ostreoidea</taxon>
        <taxon>Ostreidae</taxon>
        <taxon>Magallana</taxon>
    </lineage>
</organism>
<evidence type="ECO:0000256" key="1">
    <source>
        <dbReference type="ARBA" id="ARBA00001968"/>
    </source>
</evidence>
<evidence type="ECO:0000313" key="4">
    <source>
        <dbReference type="EnsemblMetazoa" id="G7092.1:cds"/>
    </source>
</evidence>
<accession>A0A8W8NWR8</accession>
<dbReference type="AlphaFoldDB" id="A0A8W8NWR8"/>
<dbReference type="Pfam" id="PF13359">
    <property type="entry name" value="DDE_Tnp_4"/>
    <property type="match status" value="1"/>
</dbReference>
<evidence type="ECO:0000313" key="5">
    <source>
        <dbReference type="Proteomes" id="UP000005408"/>
    </source>
</evidence>
<keyword evidence="2" id="KW-0479">Metal-binding</keyword>
<sequence>MAARLLFDLNFGRRHKKQRVYRHFSHNFDEAEYKERYRFSMESVRFITDLIEPELYRPTLRSHSLSAINQVEIALRYFATGRFTNRVAKWPGSNHDSFIFRGSNVGTDLEVHHRGIDVDGVLLGDSGYACGRYLVTPFLRPVNQAQQNYNAAHTRTRACKPERVSKIIVACAVLHNIALDRKETMAEDDNGIACDEEDLGGVAVQPRNDNIRQFIVDNYF</sequence>
<dbReference type="GO" id="GO:0046872">
    <property type="term" value="F:metal ion binding"/>
    <property type="evidence" value="ECO:0007669"/>
    <property type="project" value="UniProtKB-KW"/>
</dbReference>
<evidence type="ECO:0000256" key="2">
    <source>
        <dbReference type="ARBA" id="ARBA00022723"/>
    </source>
</evidence>
<proteinExistence type="predicted"/>
<dbReference type="InterPro" id="IPR027806">
    <property type="entry name" value="HARBI1_dom"/>
</dbReference>
<dbReference type="Proteomes" id="UP000005408">
    <property type="component" value="Unassembled WGS sequence"/>
</dbReference>
<keyword evidence="5" id="KW-1185">Reference proteome</keyword>
<feature type="domain" description="DDE Tnp4" evidence="3">
    <location>
        <begin position="80"/>
        <end position="157"/>
    </location>
</feature>